<dbReference type="AlphaFoldDB" id="A0A0A8ZKH0"/>
<organism evidence="1">
    <name type="scientific">Arundo donax</name>
    <name type="common">Giant reed</name>
    <name type="synonym">Donax arundinaceus</name>
    <dbReference type="NCBI Taxonomy" id="35708"/>
    <lineage>
        <taxon>Eukaryota</taxon>
        <taxon>Viridiplantae</taxon>
        <taxon>Streptophyta</taxon>
        <taxon>Embryophyta</taxon>
        <taxon>Tracheophyta</taxon>
        <taxon>Spermatophyta</taxon>
        <taxon>Magnoliopsida</taxon>
        <taxon>Liliopsida</taxon>
        <taxon>Poales</taxon>
        <taxon>Poaceae</taxon>
        <taxon>PACMAD clade</taxon>
        <taxon>Arundinoideae</taxon>
        <taxon>Arundineae</taxon>
        <taxon>Arundo</taxon>
    </lineage>
</organism>
<reference evidence="1" key="2">
    <citation type="journal article" date="2015" name="Data Brief">
        <title>Shoot transcriptome of the giant reed, Arundo donax.</title>
        <authorList>
            <person name="Barrero R.A."/>
            <person name="Guerrero F.D."/>
            <person name="Moolhuijzen P."/>
            <person name="Goolsby J.A."/>
            <person name="Tidwell J."/>
            <person name="Bellgard S.E."/>
            <person name="Bellgard M.I."/>
        </authorList>
    </citation>
    <scope>NUCLEOTIDE SEQUENCE</scope>
    <source>
        <tissue evidence="1">Shoot tissue taken approximately 20 cm above the soil surface</tissue>
    </source>
</reference>
<proteinExistence type="predicted"/>
<protein>
    <submittedName>
        <fullName evidence="1">Uncharacterized protein</fullName>
    </submittedName>
</protein>
<sequence>MDRRFGFHASEGFVLLNTACNLCYVGHCNGTRMLICAYYFWGDRQIVLWLHG</sequence>
<reference evidence="1" key="1">
    <citation type="submission" date="2014-09" db="EMBL/GenBank/DDBJ databases">
        <authorList>
            <person name="Magalhaes I.L.F."/>
            <person name="Oliveira U."/>
            <person name="Santos F.R."/>
            <person name="Vidigal T.H.D.A."/>
            <person name="Brescovit A.D."/>
            <person name="Santos A.J."/>
        </authorList>
    </citation>
    <scope>NUCLEOTIDE SEQUENCE</scope>
    <source>
        <tissue evidence="1">Shoot tissue taken approximately 20 cm above the soil surface</tissue>
    </source>
</reference>
<dbReference type="EMBL" id="GBRH01258589">
    <property type="protein sequence ID" value="JAD39306.1"/>
    <property type="molecule type" value="Transcribed_RNA"/>
</dbReference>
<name>A0A0A8ZKH0_ARUDO</name>
<accession>A0A0A8ZKH0</accession>
<evidence type="ECO:0000313" key="1">
    <source>
        <dbReference type="EMBL" id="JAD39306.1"/>
    </source>
</evidence>